<dbReference type="RefSeq" id="WP_058847316.1">
    <property type="nucleotide sequence ID" value="NZ_LOCL01000030.1"/>
</dbReference>
<evidence type="ECO:0000313" key="3">
    <source>
        <dbReference type="EMBL" id="KUF18407.1"/>
    </source>
</evidence>
<feature type="region of interest" description="Disordered" evidence="1">
    <location>
        <begin position="88"/>
        <end position="111"/>
    </location>
</feature>
<evidence type="ECO:0000259" key="2">
    <source>
        <dbReference type="PROSITE" id="PS50943"/>
    </source>
</evidence>
<dbReference type="Gene3D" id="1.10.260.40">
    <property type="entry name" value="lambda repressor-like DNA-binding domains"/>
    <property type="match status" value="1"/>
</dbReference>
<protein>
    <recommendedName>
        <fullName evidence="2">HTH cro/C1-type domain-containing protein</fullName>
    </recommendedName>
</protein>
<dbReference type="SUPFAM" id="SSF47413">
    <property type="entry name" value="lambda repressor-like DNA-binding domains"/>
    <property type="match status" value="1"/>
</dbReference>
<sequence>MTDAPHDRSQRFFDAVLPALKAAGYAEYGSQQRLADDTGMSPGTVSRLMRGKTIPDIQFFPALAEASGIPALELFVLAGHLPDEALESQQTLSETNQSQVGSEKITPEEAADRLGFRDDVRRNIFIGFIETLKNAPTADDSRDTSGGATAQM</sequence>
<dbReference type="InterPro" id="IPR001387">
    <property type="entry name" value="Cro/C1-type_HTH"/>
</dbReference>
<proteinExistence type="predicted"/>
<dbReference type="EMBL" id="LOCL01000030">
    <property type="protein sequence ID" value="KUF18407.1"/>
    <property type="molecule type" value="Genomic_DNA"/>
</dbReference>
<dbReference type="Proteomes" id="UP000054804">
    <property type="component" value="Unassembled WGS sequence"/>
</dbReference>
<keyword evidence="4" id="KW-1185">Reference proteome</keyword>
<comment type="caution">
    <text evidence="3">The sequence shown here is derived from an EMBL/GenBank/DDBJ whole genome shotgun (WGS) entry which is preliminary data.</text>
</comment>
<reference evidence="3 4" key="1">
    <citation type="submission" date="2015-12" db="EMBL/GenBank/DDBJ databases">
        <title>Draft genome sequence of Streptomyces silvensis ATCC 53525, a producer of novel hormone antagonists.</title>
        <authorList>
            <person name="Johnston C.W."/>
            <person name="Li Y."/>
            <person name="Magarvey N.A."/>
        </authorList>
    </citation>
    <scope>NUCLEOTIDE SEQUENCE [LARGE SCALE GENOMIC DNA]</scope>
    <source>
        <strain evidence="3 4">ATCC 53525</strain>
    </source>
</reference>
<organism evidence="3 4">
    <name type="scientific">Streptomyces silvensis</name>
    <dbReference type="NCBI Taxonomy" id="1765722"/>
    <lineage>
        <taxon>Bacteria</taxon>
        <taxon>Bacillati</taxon>
        <taxon>Actinomycetota</taxon>
        <taxon>Actinomycetes</taxon>
        <taxon>Kitasatosporales</taxon>
        <taxon>Streptomycetaceae</taxon>
        <taxon>Streptomyces</taxon>
    </lineage>
</organism>
<dbReference type="AlphaFoldDB" id="A0A0W7X6L7"/>
<evidence type="ECO:0000313" key="4">
    <source>
        <dbReference type="Proteomes" id="UP000054804"/>
    </source>
</evidence>
<gene>
    <name evidence="3" type="ORF">AT728_18840</name>
</gene>
<dbReference type="OrthoDB" id="3873593at2"/>
<accession>A0A0W7X6L7</accession>
<dbReference type="Pfam" id="PF01381">
    <property type="entry name" value="HTH_3"/>
    <property type="match status" value="1"/>
</dbReference>
<dbReference type="InterPro" id="IPR010982">
    <property type="entry name" value="Lambda_DNA-bd_dom_sf"/>
</dbReference>
<feature type="compositionally biased region" description="Polar residues" evidence="1">
    <location>
        <begin position="88"/>
        <end position="101"/>
    </location>
</feature>
<dbReference type="CDD" id="cd00093">
    <property type="entry name" value="HTH_XRE"/>
    <property type="match status" value="1"/>
</dbReference>
<evidence type="ECO:0000256" key="1">
    <source>
        <dbReference type="SAM" id="MobiDB-lite"/>
    </source>
</evidence>
<dbReference type="GO" id="GO:0003677">
    <property type="term" value="F:DNA binding"/>
    <property type="evidence" value="ECO:0007669"/>
    <property type="project" value="InterPro"/>
</dbReference>
<name>A0A0W7X6L7_9ACTN</name>
<dbReference type="STRING" id="1765722.AT728_18840"/>
<dbReference type="PROSITE" id="PS50943">
    <property type="entry name" value="HTH_CROC1"/>
    <property type="match status" value="1"/>
</dbReference>
<feature type="domain" description="HTH cro/C1-type" evidence="2">
    <location>
        <begin position="30"/>
        <end position="74"/>
    </location>
</feature>